<evidence type="ECO:0000313" key="1">
    <source>
        <dbReference type="EMBL" id="KAF2475210.1"/>
    </source>
</evidence>
<dbReference type="EMBL" id="MU003496">
    <property type="protein sequence ID" value="KAF2475210.1"/>
    <property type="molecule type" value="Genomic_DNA"/>
</dbReference>
<organism evidence="1 2">
    <name type="scientific">Lindgomyces ingoldianus</name>
    <dbReference type="NCBI Taxonomy" id="673940"/>
    <lineage>
        <taxon>Eukaryota</taxon>
        <taxon>Fungi</taxon>
        <taxon>Dikarya</taxon>
        <taxon>Ascomycota</taxon>
        <taxon>Pezizomycotina</taxon>
        <taxon>Dothideomycetes</taxon>
        <taxon>Pleosporomycetidae</taxon>
        <taxon>Pleosporales</taxon>
        <taxon>Lindgomycetaceae</taxon>
        <taxon>Lindgomyces</taxon>
    </lineage>
</organism>
<keyword evidence="2" id="KW-1185">Reference proteome</keyword>
<comment type="caution">
    <text evidence="1">The sequence shown here is derived from an EMBL/GenBank/DDBJ whole genome shotgun (WGS) entry which is preliminary data.</text>
</comment>
<accession>A0ACB6R8Y9</accession>
<protein>
    <submittedName>
        <fullName evidence="1">Uncharacterized protein</fullName>
    </submittedName>
</protein>
<evidence type="ECO:0000313" key="2">
    <source>
        <dbReference type="Proteomes" id="UP000799755"/>
    </source>
</evidence>
<reference evidence="1" key="1">
    <citation type="journal article" date="2020" name="Stud. Mycol.">
        <title>101 Dothideomycetes genomes: a test case for predicting lifestyles and emergence of pathogens.</title>
        <authorList>
            <person name="Haridas S."/>
            <person name="Albert R."/>
            <person name="Binder M."/>
            <person name="Bloem J."/>
            <person name="Labutti K."/>
            <person name="Salamov A."/>
            <person name="Andreopoulos B."/>
            <person name="Baker S."/>
            <person name="Barry K."/>
            <person name="Bills G."/>
            <person name="Bluhm B."/>
            <person name="Cannon C."/>
            <person name="Castanera R."/>
            <person name="Culley D."/>
            <person name="Daum C."/>
            <person name="Ezra D."/>
            <person name="Gonzalez J."/>
            <person name="Henrissat B."/>
            <person name="Kuo A."/>
            <person name="Liang C."/>
            <person name="Lipzen A."/>
            <person name="Lutzoni F."/>
            <person name="Magnuson J."/>
            <person name="Mondo S."/>
            <person name="Nolan M."/>
            <person name="Ohm R."/>
            <person name="Pangilinan J."/>
            <person name="Park H.-J."/>
            <person name="Ramirez L."/>
            <person name="Alfaro M."/>
            <person name="Sun H."/>
            <person name="Tritt A."/>
            <person name="Yoshinaga Y."/>
            <person name="Zwiers L.-H."/>
            <person name="Turgeon B."/>
            <person name="Goodwin S."/>
            <person name="Spatafora J."/>
            <person name="Crous P."/>
            <person name="Grigoriev I."/>
        </authorList>
    </citation>
    <scope>NUCLEOTIDE SEQUENCE</scope>
    <source>
        <strain evidence="1">ATCC 200398</strain>
    </source>
</reference>
<proteinExistence type="predicted"/>
<name>A0ACB6R8Y9_9PLEO</name>
<dbReference type="Proteomes" id="UP000799755">
    <property type="component" value="Unassembled WGS sequence"/>
</dbReference>
<gene>
    <name evidence="1" type="ORF">BDR25DRAFT_301007</name>
</gene>
<sequence length="253" mass="29114">MAQPSSSSITNLFNDSRLSDVTIHQVSGGEIREYKAHRALLAIYSKWFLNAFIGPYKEAKTDAIEMHDDDPDAFRFVLKYMYTDHYDDEEIKEMIGYDPSNVFLPHIKIFIVADKYDIERLRSEAMKNLEKAVWNMDEGIELLLSNLVVGVEAYYGIGMDDGTQMGSRLASIIHRHPGMRKFTRSPIFAKLVREFPSFAADVLLHERFLSVTKCTCSNCKKPSTYVERSHNGWGYCFECGKSQWFNGKEMDDE</sequence>